<dbReference type="AlphaFoldDB" id="A0AAW2QKU2"/>
<sequence>MRVENNIITLASECLNYLVSSSFLVLASLAVLRISSLEAEGNDGVFCTPDSINVLDFRHPSGIGLKIPKVGVNADSAFSRGDSIYIGCSSLMSSGKKQCSSQIQQFSLRKQSLLCTYALPQSNSHNDLTALTQVWGNASLVMGICGLGLFVFDSLTDDRLPFLSMNYGHTQNAKEVIGPDDMYSPSFDYLASRILIISKDRPARWRKTADNGKERDF</sequence>
<reference evidence="2" key="1">
    <citation type="submission" date="2020-06" db="EMBL/GenBank/DDBJ databases">
        <authorList>
            <person name="Li T."/>
            <person name="Hu X."/>
            <person name="Zhang T."/>
            <person name="Song X."/>
            <person name="Zhang H."/>
            <person name="Dai N."/>
            <person name="Sheng W."/>
            <person name="Hou X."/>
            <person name="Wei L."/>
        </authorList>
    </citation>
    <scope>NUCLEOTIDE SEQUENCE</scope>
    <source>
        <strain evidence="2">KEN8</strain>
        <tissue evidence="2">Leaf</tissue>
    </source>
</reference>
<dbReference type="InterPro" id="IPR045289">
    <property type="entry name" value="At4g14310-like"/>
</dbReference>
<gene>
    <name evidence="2" type="ORF">Scaly_1066300</name>
</gene>
<dbReference type="PANTHER" id="PTHR35492:SF1">
    <property type="entry name" value="TRANSDUCIN_WD40 REPEAT-LIKE SUPERFAMILY PROTEIN"/>
    <property type="match status" value="1"/>
</dbReference>
<name>A0AAW2QKU2_9LAMI</name>
<proteinExistence type="predicted"/>
<dbReference type="InterPro" id="IPR057442">
    <property type="entry name" value="Beta-prop_At4g14310"/>
</dbReference>
<comment type="caution">
    <text evidence="2">The sequence shown here is derived from an EMBL/GenBank/DDBJ whole genome shotgun (WGS) entry which is preliminary data.</text>
</comment>
<organism evidence="2">
    <name type="scientific">Sesamum calycinum</name>
    <dbReference type="NCBI Taxonomy" id="2727403"/>
    <lineage>
        <taxon>Eukaryota</taxon>
        <taxon>Viridiplantae</taxon>
        <taxon>Streptophyta</taxon>
        <taxon>Embryophyta</taxon>
        <taxon>Tracheophyta</taxon>
        <taxon>Spermatophyta</taxon>
        <taxon>Magnoliopsida</taxon>
        <taxon>eudicotyledons</taxon>
        <taxon>Gunneridae</taxon>
        <taxon>Pentapetalae</taxon>
        <taxon>asterids</taxon>
        <taxon>lamiids</taxon>
        <taxon>Lamiales</taxon>
        <taxon>Pedaliaceae</taxon>
        <taxon>Sesamum</taxon>
    </lineage>
</organism>
<evidence type="ECO:0000313" key="2">
    <source>
        <dbReference type="EMBL" id="KAL0368474.1"/>
    </source>
</evidence>
<reference evidence="2" key="2">
    <citation type="journal article" date="2024" name="Plant">
        <title>Genomic evolution and insights into agronomic trait innovations of Sesamum species.</title>
        <authorList>
            <person name="Miao H."/>
            <person name="Wang L."/>
            <person name="Qu L."/>
            <person name="Liu H."/>
            <person name="Sun Y."/>
            <person name="Le M."/>
            <person name="Wang Q."/>
            <person name="Wei S."/>
            <person name="Zheng Y."/>
            <person name="Lin W."/>
            <person name="Duan Y."/>
            <person name="Cao H."/>
            <person name="Xiong S."/>
            <person name="Wang X."/>
            <person name="Wei L."/>
            <person name="Li C."/>
            <person name="Ma Q."/>
            <person name="Ju M."/>
            <person name="Zhao R."/>
            <person name="Li G."/>
            <person name="Mu C."/>
            <person name="Tian Q."/>
            <person name="Mei H."/>
            <person name="Zhang T."/>
            <person name="Gao T."/>
            <person name="Zhang H."/>
        </authorList>
    </citation>
    <scope>NUCLEOTIDE SEQUENCE</scope>
    <source>
        <strain evidence="2">KEN8</strain>
    </source>
</reference>
<protein>
    <submittedName>
        <fullName evidence="2">KIN14B-interacting protein</fullName>
    </submittedName>
</protein>
<dbReference type="PANTHER" id="PTHR35492">
    <property type="entry name" value="TRANSDUCIN/WD40 REPEAT-LIKE SUPERFAMILY PROTEIN"/>
    <property type="match status" value="1"/>
</dbReference>
<dbReference type="Pfam" id="PF25465">
    <property type="entry name" value="Beta-prop_At4g14310"/>
    <property type="match status" value="1"/>
</dbReference>
<accession>A0AAW2QKU2</accession>
<feature type="domain" description="At4g14310 8-bladed propeller" evidence="1">
    <location>
        <begin position="33"/>
        <end position="203"/>
    </location>
</feature>
<evidence type="ECO:0000259" key="1">
    <source>
        <dbReference type="Pfam" id="PF25465"/>
    </source>
</evidence>
<dbReference type="EMBL" id="JACGWM010000006">
    <property type="protein sequence ID" value="KAL0368474.1"/>
    <property type="molecule type" value="Genomic_DNA"/>
</dbReference>